<keyword evidence="2" id="KW-0472">Membrane</keyword>
<dbReference type="GO" id="GO:0016757">
    <property type="term" value="F:glycosyltransferase activity"/>
    <property type="evidence" value="ECO:0007669"/>
    <property type="project" value="InterPro"/>
</dbReference>
<feature type="transmembrane region" description="Helical" evidence="2">
    <location>
        <begin position="63"/>
        <end position="94"/>
    </location>
</feature>
<accession>A0A385JNK6</accession>
<dbReference type="InterPro" id="IPR001296">
    <property type="entry name" value="Glyco_trans_1"/>
</dbReference>
<dbReference type="EMBL" id="KY710726">
    <property type="protein sequence ID" value="AXY99942.1"/>
    <property type="molecule type" value="Genomic_DNA"/>
</dbReference>
<dbReference type="SUPFAM" id="SSF53756">
    <property type="entry name" value="UDP-Glycosyltransferase/glycogen phosphorylase"/>
    <property type="match status" value="1"/>
</dbReference>
<keyword evidence="2" id="KW-1133">Transmembrane helix</keyword>
<dbReference type="AlphaFoldDB" id="A0A385JNK6"/>
<organism evidence="4">
    <name type="scientific">Proteus penneri</name>
    <dbReference type="NCBI Taxonomy" id="102862"/>
    <lineage>
        <taxon>Bacteria</taxon>
        <taxon>Pseudomonadati</taxon>
        <taxon>Pseudomonadota</taxon>
        <taxon>Gammaproteobacteria</taxon>
        <taxon>Enterobacterales</taxon>
        <taxon>Morganellaceae</taxon>
        <taxon>Proteus</taxon>
    </lineage>
</organism>
<evidence type="ECO:0000256" key="2">
    <source>
        <dbReference type="SAM" id="Phobius"/>
    </source>
</evidence>
<keyword evidence="2" id="KW-0812">Transmembrane</keyword>
<dbReference type="Pfam" id="PF00534">
    <property type="entry name" value="Glycos_transf_1"/>
    <property type="match status" value="1"/>
</dbReference>
<evidence type="ECO:0000256" key="1">
    <source>
        <dbReference type="ARBA" id="ARBA00022679"/>
    </source>
</evidence>
<sequence length="359" mass="41406">MIAHFVYNLLSYSGAAFQAHSLCKCLGTKNNIIFNIGSSSKINYYNKDGIIIIDLPLNYLKRLFYITILFITLKIKVVHLHGWILTGLIPAIFLRKKIVLKTTMFGDDDIASIIKRNKKNLYFLKYLSSVISISTPIKKSNDKCIKNLALKCQSIYLPNGVVDDELILDNHEKKPIFCTVGVISDRKGTLDAIQYFINNYMTLPDSKLYIVGPTPEDDDYAESNIIYYQSCQKYSEKYPDKIIITGKLSKDKVYDIYKKSIAHIFLSRKEGMPNVILESMYFNCVPLITEIEGVAYDIIDNNKDGFIFKNREFINISFEMIQHIAINKLPHKKIMDKFLLKNLSIEHKKNYENIICKKI</sequence>
<evidence type="ECO:0000259" key="3">
    <source>
        <dbReference type="Pfam" id="PF00534"/>
    </source>
</evidence>
<feature type="domain" description="Glycosyl transferase family 1" evidence="3">
    <location>
        <begin position="171"/>
        <end position="319"/>
    </location>
</feature>
<dbReference type="PANTHER" id="PTHR46401">
    <property type="entry name" value="GLYCOSYLTRANSFERASE WBBK-RELATED"/>
    <property type="match status" value="1"/>
</dbReference>
<dbReference type="PANTHER" id="PTHR46401:SF2">
    <property type="entry name" value="GLYCOSYLTRANSFERASE WBBK-RELATED"/>
    <property type="match status" value="1"/>
</dbReference>
<keyword evidence="1" id="KW-0808">Transferase</keyword>
<reference evidence="4" key="1">
    <citation type="journal article" date="2017" name="PLoS ONE">
        <title>Genetic diversity of the O antigens of Proteus species and the development of a suspension array for molecular serotyping.</title>
        <authorList>
            <person name="Yu X."/>
            <person name="Torzewska A."/>
            <person name="Zhang X."/>
            <person name="Yin Z."/>
            <person name="Drzewiecka D."/>
            <person name="Cao H."/>
            <person name="Liu B."/>
            <person name="Knirel Y.A."/>
            <person name="Rozalski A."/>
            <person name="Wang L."/>
        </authorList>
    </citation>
    <scope>NUCLEOTIDE SEQUENCE</scope>
    <source>
        <strain evidence="4">G2654</strain>
    </source>
</reference>
<dbReference type="Gene3D" id="3.40.50.2000">
    <property type="entry name" value="Glycogen Phosphorylase B"/>
    <property type="match status" value="2"/>
</dbReference>
<evidence type="ECO:0000313" key="4">
    <source>
        <dbReference type="EMBL" id="AXY99942.1"/>
    </source>
</evidence>
<proteinExistence type="predicted"/>
<dbReference type="RefSeq" id="WP_311748193.1">
    <property type="nucleotide sequence ID" value="NZ_JAPGAG010000006.1"/>
</dbReference>
<name>A0A385JNK6_9GAMM</name>
<dbReference type="CDD" id="cd03801">
    <property type="entry name" value="GT4_PimA-like"/>
    <property type="match status" value="1"/>
</dbReference>
<protein>
    <submittedName>
        <fullName evidence="4">Gt1</fullName>
    </submittedName>
</protein>